<dbReference type="Gene3D" id="2.40.30.170">
    <property type="match status" value="1"/>
</dbReference>
<feature type="coiled-coil region" evidence="2">
    <location>
        <begin position="104"/>
        <end position="131"/>
    </location>
</feature>
<name>A0A554WCX1_9BURK</name>
<gene>
    <name evidence="4" type="primary">mdtA_1</name>
    <name evidence="4" type="ORF">Talka_00095</name>
</gene>
<dbReference type="Gene3D" id="2.40.50.100">
    <property type="match status" value="1"/>
</dbReference>
<proteinExistence type="inferred from homology"/>
<dbReference type="PROSITE" id="PS51257">
    <property type="entry name" value="PROKAR_LIPOPROTEIN"/>
    <property type="match status" value="1"/>
</dbReference>
<dbReference type="InterPro" id="IPR006143">
    <property type="entry name" value="RND_pump_MFP"/>
</dbReference>
<comment type="caution">
    <text evidence="4">The sequence shown here is derived from an EMBL/GenBank/DDBJ whole genome shotgun (WGS) entry which is preliminary data.</text>
</comment>
<dbReference type="Gene3D" id="2.40.420.20">
    <property type="match status" value="1"/>
</dbReference>
<dbReference type="GO" id="GO:1990281">
    <property type="term" value="C:efflux pump complex"/>
    <property type="evidence" value="ECO:0007669"/>
    <property type="project" value="TreeGrafter"/>
</dbReference>
<evidence type="ECO:0000259" key="3">
    <source>
        <dbReference type="Pfam" id="PF25917"/>
    </source>
</evidence>
<sequence length="366" mass="38243">MKVMALRRASLSVVGLIVMGLTAGCQRIETPRAETPTPVVATAAVEPLTASGLGLSGTVRARVEAPLAFQVGGRIAARRVDAGQSVQAGQVLFELDPSDLEQAVRAAEADVAAAEAALRTAQADLERVRTLATQGFVSAQATDRAQLAAREAASRRDAAQARLAQVRNGRAYAQLRAPAAGVVTEVTGQPGQVVAAGQPVATLAQAGAREVEVFFPETVTPPATGQARLPDGRTVALALREAAPMVDTLARTRRARYRADGLPAELPLGSVVSTQFALPGQPTAPLDAGASPVGTWRVPVGALDERAEGPRVWRVRDGKLETVPVRVLRVDNRHAVVAAPLQAGERVVALGTHLLQQGMTVQERAR</sequence>
<dbReference type="GO" id="GO:0015562">
    <property type="term" value="F:efflux transmembrane transporter activity"/>
    <property type="evidence" value="ECO:0007669"/>
    <property type="project" value="TreeGrafter"/>
</dbReference>
<dbReference type="Gene3D" id="1.10.287.470">
    <property type="entry name" value="Helix hairpin bin"/>
    <property type="match status" value="1"/>
</dbReference>
<evidence type="ECO:0000313" key="4">
    <source>
        <dbReference type="EMBL" id="TSE21427.1"/>
    </source>
</evidence>
<feature type="domain" description="Multidrug resistance protein MdtA-like barrel-sandwich hybrid" evidence="3">
    <location>
        <begin position="69"/>
        <end position="201"/>
    </location>
</feature>
<dbReference type="PANTHER" id="PTHR30469">
    <property type="entry name" value="MULTIDRUG RESISTANCE PROTEIN MDTA"/>
    <property type="match status" value="1"/>
</dbReference>
<dbReference type="PANTHER" id="PTHR30469:SF18">
    <property type="entry name" value="RESISTANCE-NODULATION-CELL DIVISION (RND) EFFLUX MEMBRANE FUSION PROTEIN-RELATED"/>
    <property type="match status" value="1"/>
</dbReference>
<dbReference type="Proteomes" id="UP000315736">
    <property type="component" value="Unassembled WGS sequence"/>
</dbReference>
<dbReference type="SUPFAM" id="SSF111369">
    <property type="entry name" value="HlyD-like secretion proteins"/>
    <property type="match status" value="1"/>
</dbReference>
<organism evidence="4 5">
    <name type="scientific">Tepidimonas alkaliphilus</name>
    <dbReference type="NCBI Taxonomy" id="2588942"/>
    <lineage>
        <taxon>Bacteria</taxon>
        <taxon>Pseudomonadati</taxon>
        <taxon>Pseudomonadota</taxon>
        <taxon>Betaproteobacteria</taxon>
        <taxon>Burkholderiales</taxon>
        <taxon>Tepidimonas</taxon>
    </lineage>
</organism>
<comment type="similarity">
    <text evidence="1">Belongs to the membrane fusion protein (MFP) (TC 8.A.1) family.</text>
</comment>
<evidence type="ECO:0000256" key="1">
    <source>
        <dbReference type="ARBA" id="ARBA00009477"/>
    </source>
</evidence>
<keyword evidence="2" id="KW-0175">Coiled coil</keyword>
<dbReference type="InterPro" id="IPR058625">
    <property type="entry name" value="MdtA-like_BSH"/>
</dbReference>
<protein>
    <submittedName>
        <fullName evidence="4">Multidrug resistance protein MdtA</fullName>
    </submittedName>
</protein>
<evidence type="ECO:0000256" key="2">
    <source>
        <dbReference type="SAM" id="Coils"/>
    </source>
</evidence>
<dbReference type="Pfam" id="PF25917">
    <property type="entry name" value="BSH_RND"/>
    <property type="match status" value="1"/>
</dbReference>
<dbReference type="EMBL" id="VJNB01000001">
    <property type="protein sequence ID" value="TSE21427.1"/>
    <property type="molecule type" value="Genomic_DNA"/>
</dbReference>
<reference evidence="4 5" key="1">
    <citation type="submission" date="2019-07" db="EMBL/GenBank/DDBJ databases">
        <title>Tepidimonas alkaliphilus YIM 72238 draft genome.</title>
        <authorList>
            <person name="Da Costa M.S."/>
            <person name="Froufe H.J.C."/>
            <person name="Egas C."/>
            <person name="Albuquerque L."/>
        </authorList>
    </citation>
    <scope>NUCLEOTIDE SEQUENCE [LARGE SCALE GENOMIC DNA]</scope>
    <source>
        <strain evidence="4 5">YIM 72238</strain>
    </source>
</reference>
<dbReference type="AlphaFoldDB" id="A0A554WCX1"/>
<accession>A0A554WCX1</accession>
<dbReference type="NCBIfam" id="TIGR01730">
    <property type="entry name" value="RND_mfp"/>
    <property type="match status" value="1"/>
</dbReference>
<evidence type="ECO:0000313" key="5">
    <source>
        <dbReference type="Proteomes" id="UP000315736"/>
    </source>
</evidence>
<keyword evidence="5" id="KW-1185">Reference proteome</keyword>